<dbReference type="Gene3D" id="3.40.50.11310">
    <property type="entry name" value="Bacterial phosphonate metabolism protein PhnH"/>
    <property type="match status" value="1"/>
</dbReference>
<keyword evidence="2" id="KW-1185">Reference proteome</keyword>
<proteinExistence type="predicted"/>
<keyword evidence="1" id="KW-0456">Lyase</keyword>
<dbReference type="PIRSF" id="PIRSF020680">
    <property type="entry name" value="PhnH"/>
    <property type="match status" value="1"/>
</dbReference>
<gene>
    <name evidence="1" type="primary">phnH</name>
    <name evidence="1" type="ORF">GU927_019655</name>
</gene>
<dbReference type="NCBIfam" id="TIGR03292">
    <property type="entry name" value="PhnH_redo"/>
    <property type="match status" value="1"/>
</dbReference>
<evidence type="ECO:0000313" key="2">
    <source>
        <dbReference type="Proteomes" id="UP000731907"/>
    </source>
</evidence>
<name>A0ABS6JB11_9RHOB</name>
<dbReference type="Proteomes" id="UP000731907">
    <property type="component" value="Unassembled WGS sequence"/>
</dbReference>
<dbReference type="SUPFAM" id="SSF159709">
    <property type="entry name" value="PhnH-like"/>
    <property type="match status" value="1"/>
</dbReference>
<accession>A0ABS6JB11</accession>
<evidence type="ECO:0000313" key="1">
    <source>
        <dbReference type="EMBL" id="MBU9700064.1"/>
    </source>
</evidence>
<comment type="caution">
    <text evidence="1">The sequence shown here is derived from an EMBL/GenBank/DDBJ whole genome shotgun (WGS) entry which is preliminary data.</text>
</comment>
<dbReference type="RefSeq" id="WP_161764120.1">
    <property type="nucleotide sequence ID" value="NZ_JAAATX020000018.1"/>
</dbReference>
<organism evidence="1 2">
    <name type="scientific">Paragemmobacter amnigenus</name>
    <dbReference type="NCBI Taxonomy" id="2852097"/>
    <lineage>
        <taxon>Bacteria</taxon>
        <taxon>Pseudomonadati</taxon>
        <taxon>Pseudomonadota</taxon>
        <taxon>Alphaproteobacteria</taxon>
        <taxon>Rhodobacterales</taxon>
        <taxon>Paracoccaceae</taxon>
        <taxon>Paragemmobacter</taxon>
    </lineage>
</organism>
<protein>
    <submittedName>
        <fullName evidence="1">Phosphonate C-P lyase system protein PhnH</fullName>
    </submittedName>
</protein>
<dbReference type="EMBL" id="JAAATX020000018">
    <property type="protein sequence ID" value="MBU9700064.1"/>
    <property type="molecule type" value="Genomic_DNA"/>
</dbReference>
<dbReference type="InterPro" id="IPR038058">
    <property type="entry name" value="PhnH-like_sp"/>
</dbReference>
<dbReference type="InterPro" id="IPR008772">
    <property type="entry name" value="Phosphonate_metab_PhnH"/>
</dbReference>
<dbReference type="Pfam" id="PF05845">
    <property type="entry name" value="PhnH"/>
    <property type="match status" value="1"/>
</dbReference>
<dbReference type="GO" id="GO:0016829">
    <property type="term" value="F:lyase activity"/>
    <property type="evidence" value="ECO:0007669"/>
    <property type="project" value="UniProtKB-KW"/>
</dbReference>
<sequence>MTPDTLTGGFATPPTDSARAFRAILDALARPGTIRTVDGAEPPAPLSSAAGAVALTLLDGTTPVHLAGDHDTQDLRDWLTFHTGAPLVAAAEAAFAFGTWDALLPLDRFAIGTPEYPDRAATLVIEMPNLHPEGATLRGPGIKGSAYLSLPATAPFIANRSLFPLGFDAFLTCGNRIAGLPRSTIVRDA</sequence>
<reference evidence="1 2" key="1">
    <citation type="submission" date="2021-06" db="EMBL/GenBank/DDBJ databases">
        <title>Rhodobacteraceae bacterium strain HSP-20.</title>
        <authorList>
            <person name="Chen W.-M."/>
        </authorList>
    </citation>
    <scope>NUCLEOTIDE SEQUENCE [LARGE SCALE GENOMIC DNA]</scope>
    <source>
        <strain evidence="1 2">HSP-20</strain>
    </source>
</reference>